<comment type="caution">
    <text evidence="1">The sequence shown here is derived from an EMBL/GenBank/DDBJ whole genome shotgun (WGS) entry which is preliminary data.</text>
</comment>
<evidence type="ECO:0000313" key="2">
    <source>
        <dbReference type="Proteomes" id="UP001230654"/>
    </source>
</evidence>
<reference evidence="1 2" key="1">
    <citation type="submission" date="2023-07" db="EMBL/GenBank/DDBJ databases">
        <title>Comparative genomics of wheat-associated soil bacteria to identify genetic determinants of phenazine resistance.</title>
        <authorList>
            <person name="Mouncey N."/>
        </authorList>
    </citation>
    <scope>NUCLEOTIDE SEQUENCE [LARGE SCALE GENOMIC DNA]</scope>
    <source>
        <strain evidence="1 2">B2I6</strain>
    </source>
</reference>
<dbReference type="Proteomes" id="UP001230654">
    <property type="component" value="Unassembled WGS sequence"/>
</dbReference>
<accession>A0ABU0NG50</accession>
<evidence type="ECO:0000313" key="1">
    <source>
        <dbReference type="EMBL" id="MDQ0578091.1"/>
    </source>
</evidence>
<protein>
    <submittedName>
        <fullName evidence="1">Uncharacterized protein</fullName>
    </submittedName>
</protein>
<keyword evidence="2" id="KW-1185">Reference proteome</keyword>
<name>A0ABU0NG50_STRRH</name>
<gene>
    <name evidence="1" type="ORF">QF030_000269</name>
</gene>
<sequence length="88" mass="9011">MKLSPNLPGVEHYAEMTAENACHRADAAGPESWSPAATDDALDAIDTLTEALSALGPDVAAALTPVTAATTNARRQLGLDDDEPASPP</sequence>
<proteinExistence type="predicted"/>
<dbReference type="EMBL" id="JAUSWV010000001">
    <property type="protein sequence ID" value="MDQ0578091.1"/>
    <property type="molecule type" value="Genomic_DNA"/>
</dbReference>
<organism evidence="1 2">
    <name type="scientific">Streptomyces rishiriensis</name>
    <dbReference type="NCBI Taxonomy" id="68264"/>
    <lineage>
        <taxon>Bacteria</taxon>
        <taxon>Bacillati</taxon>
        <taxon>Actinomycetota</taxon>
        <taxon>Actinomycetes</taxon>
        <taxon>Kitasatosporales</taxon>
        <taxon>Streptomycetaceae</taxon>
        <taxon>Streptomyces</taxon>
    </lineage>
</organism>
<dbReference type="RefSeq" id="WP_307160767.1">
    <property type="nucleotide sequence ID" value="NZ_JAUSWV010000001.1"/>
</dbReference>